<feature type="region of interest" description="Disordered" evidence="1">
    <location>
        <begin position="850"/>
        <end position="869"/>
    </location>
</feature>
<dbReference type="Pfam" id="PF12257">
    <property type="entry name" value="IML1"/>
    <property type="match status" value="1"/>
</dbReference>
<feature type="compositionally biased region" description="Low complexity" evidence="1">
    <location>
        <begin position="791"/>
        <end position="808"/>
    </location>
</feature>
<evidence type="ECO:0000259" key="2">
    <source>
        <dbReference type="Pfam" id="PF12257"/>
    </source>
</evidence>
<feature type="compositionally biased region" description="Gly residues" evidence="1">
    <location>
        <begin position="1472"/>
        <end position="1481"/>
    </location>
</feature>
<feature type="compositionally biased region" description="Polar residues" evidence="1">
    <location>
        <begin position="1442"/>
        <end position="1457"/>
    </location>
</feature>
<feature type="compositionally biased region" description="Low complexity" evidence="1">
    <location>
        <begin position="1482"/>
        <end position="1502"/>
    </location>
</feature>
<feature type="region of interest" description="Disordered" evidence="1">
    <location>
        <begin position="1428"/>
        <end position="1521"/>
    </location>
</feature>
<dbReference type="InterPro" id="IPR048255">
    <property type="entry name" value="IML1_N"/>
</dbReference>
<evidence type="ECO:0000313" key="3">
    <source>
        <dbReference type="EMBL" id="KAJ8604019.1"/>
    </source>
</evidence>
<keyword evidence="4" id="KW-1185">Reference proteome</keyword>
<dbReference type="InterPro" id="IPR027244">
    <property type="entry name" value="IML1"/>
</dbReference>
<evidence type="ECO:0000313" key="4">
    <source>
        <dbReference type="Proteomes" id="UP001230188"/>
    </source>
</evidence>
<dbReference type="PANTHER" id="PTHR13179:SF8">
    <property type="entry name" value="GATOR COMPLEX PROTEIN DEPDC5"/>
    <property type="match status" value="1"/>
</dbReference>
<feature type="domain" description="Vacuolar membrane-associated protein Iml1 N-terminal" evidence="2">
    <location>
        <begin position="111"/>
        <end position="385"/>
    </location>
</feature>
<comment type="caution">
    <text evidence="3">The sequence shown here is derived from an EMBL/GenBank/DDBJ whole genome shotgun (WGS) entry which is preliminary data.</text>
</comment>
<feature type="region of interest" description="Disordered" evidence="1">
    <location>
        <begin position="499"/>
        <end position="522"/>
    </location>
</feature>
<dbReference type="GO" id="GO:0010508">
    <property type="term" value="P:positive regulation of autophagy"/>
    <property type="evidence" value="ECO:0007669"/>
    <property type="project" value="TreeGrafter"/>
</dbReference>
<feature type="region of interest" description="Disordered" evidence="1">
    <location>
        <begin position="670"/>
        <end position="705"/>
    </location>
</feature>
<sequence>MAACSKVHLHDESFRSEELLLSPEWFPEVKDGDVVSLEFAREDAAAPAPAGGENRPLVLRAKLFDGTMLWSKRMQVSLLKRVAEARGVAPWVDATVRLVPDPEKRFAAEFVEFSFKDQFISRADIWRFKSDVVGEAVYVGKTFSIDGMRATARELRGGTGELVESGLLVEKTRFIFRSRSTRIFWLVQMSYEMWEPVSGEDEALHVERLVDGFAAPLLKRWRELDVNHSLSVVLFARLEKEGDDGKLAYDDLYRVALENEHAARIDEIALVAALKRELLSFARSLATRRSTAARREGGYGLAVARAAEGNVLEAINLALNVLDKHYMDRDLQRTGNSIVLLSAGAGVFIVDGKLAQITKQRMMDNGIGMDMVSLSVPPLHTAPIFMVRPHALRRVQIRYDYEVPHWINLSFVDPARAAEPRAWIAAAAPRRARDGWRMGHLDLNAPRSLQGWRRRLLEDDESCGVVDKLSVGAVAKAYGARARIPGVLASLVDSYAAARPRDDEDDDDDGGSSLFRDPLSQTIELARRTQPHHGGDGVSRPLVEDLANSLSVSVSSSGGVWQPSIHIGSLTSRDAREDPIHWYDIGGFASDGSRHRQPSPDPHHHHHHHHQGAGARPRASSPVAEGDDEEEDLEANLPYDYHASLTVSSPDFRFGPSFGAAAIKAAAAGYQQQQQQQQRASRRDEEADGKVGLASATTTTTTTTTTTKNLARDTVVADMAAAAATTTTTTEPVWFRKEKRRPPCRAAGLPLEEQFDAHDEAVYENEAAAAAGEPLARRATFVGAAASGVRTDAPAPSTTTTTTKALTTRPKEPPSSTGHLREFFTNQAVPRGQPPKRGHSGVHDAVLRQTGAAKKKEEQPAGDSAPNYRRFINPFRREDEEEVLRQRSHNRRRWSHVFPQGEEEFRSTHGSVAGPNWKSLTTPAILPLETDYLPDDFGTSAFKESNHGVLMEDTDSWLMNEMVAQRIGGDYQIFNFVEEESQQRRGAGGRHYPSPGKQALLAMARRARAKGNKLLYALSMGHRIQTFTYNALQKGVEVRLFRSQNDNSNVQNYYAYAYSLWVSNDDGASSSSNIRGTYVAKAQTFVKYPSPETNWNLLDEVIRGFLPPAKSLDHVKFRRVLFAVVPEQREDFLVRFRKFEEFLNSKRPKKHRARLDATSTSSTTSTTVDGKQHLEISLDKSSSRWRDQWLALECDAVVDATRCYRFAIHWLLCSGWVVEEFLGLLCRKAKQIGLKLVQVPEYSLRLDIHPFIAHSLAVRLEAPRLREIFESALARKLGCVLDSVAACDMDARRGRGAPPHHADRLATDVVAADKQPHLGGGAGGDSPKLSVLRQYLHRSGCAFLRVHSDGVVTWIRNRLRNPYASFKIRPHDGYDQDVLRNIRAYVRTLRLVDGLFSRVFYPILTAARPETTSIVELVTDFLHESSSSSPVVVEKGGGGDNSVRTPSSLSAASTQATPPLRRSSSKGFDFFPGGGGGGGGPSRTMSPSPGSDDPPGAAAAAGVIVSEDERGSPASSSSHHR</sequence>
<dbReference type="GO" id="GO:1990130">
    <property type="term" value="C:GATOR1 complex"/>
    <property type="evidence" value="ECO:0007669"/>
    <property type="project" value="TreeGrafter"/>
</dbReference>
<organism evidence="3 4">
    <name type="scientific">Chrysophaeum taylorii</name>
    <dbReference type="NCBI Taxonomy" id="2483200"/>
    <lineage>
        <taxon>Eukaryota</taxon>
        <taxon>Sar</taxon>
        <taxon>Stramenopiles</taxon>
        <taxon>Ochrophyta</taxon>
        <taxon>Pelagophyceae</taxon>
        <taxon>Pelagomonadales</taxon>
        <taxon>Pelagomonadaceae</taxon>
        <taxon>Chrysophaeum</taxon>
    </lineage>
</organism>
<feature type="region of interest" description="Disordered" evidence="1">
    <location>
        <begin position="586"/>
        <end position="631"/>
    </location>
</feature>
<protein>
    <recommendedName>
        <fullName evidence="2">Vacuolar membrane-associated protein Iml1 N-terminal domain-containing protein</fullName>
    </recommendedName>
</protein>
<gene>
    <name evidence="3" type="ORF">CTAYLR_003379</name>
</gene>
<reference evidence="3" key="1">
    <citation type="submission" date="2023-01" db="EMBL/GenBank/DDBJ databases">
        <title>Metagenome sequencing of chrysophaentin producing Chrysophaeum taylorii.</title>
        <authorList>
            <person name="Davison J."/>
            <person name="Bewley C."/>
        </authorList>
    </citation>
    <scope>NUCLEOTIDE SEQUENCE</scope>
    <source>
        <strain evidence="3">NIES-1699</strain>
    </source>
</reference>
<dbReference type="GO" id="GO:0005096">
    <property type="term" value="F:GTPase activator activity"/>
    <property type="evidence" value="ECO:0007669"/>
    <property type="project" value="InterPro"/>
</dbReference>
<proteinExistence type="predicted"/>
<dbReference type="PANTHER" id="PTHR13179">
    <property type="entry name" value="DEP DOMAIN CONTAINING PROTEIN 5"/>
    <property type="match status" value="1"/>
</dbReference>
<feature type="region of interest" description="Disordered" evidence="1">
    <location>
        <begin position="789"/>
        <end position="819"/>
    </location>
</feature>
<dbReference type="Proteomes" id="UP001230188">
    <property type="component" value="Unassembled WGS sequence"/>
</dbReference>
<dbReference type="GO" id="GO:1904262">
    <property type="term" value="P:negative regulation of TORC1 signaling"/>
    <property type="evidence" value="ECO:0007669"/>
    <property type="project" value="TreeGrafter"/>
</dbReference>
<accession>A0AAD7XL78</accession>
<evidence type="ECO:0000256" key="1">
    <source>
        <dbReference type="SAM" id="MobiDB-lite"/>
    </source>
</evidence>
<feature type="compositionally biased region" description="Low complexity" evidence="1">
    <location>
        <begin position="670"/>
        <end position="679"/>
    </location>
</feature>
<name>A0AAD7XL78_9STRA</name>
<dbReference type="EMBL" id="JAQMWT010000341">
    <property type="protein sequence ID" value="KAJ8604019.1"/>
    <property type="molecule type" value="Genomic_DNA"/>
</dbReference>